<dbReference type="InParanoid" id="A0A2G5E038"/>
<accession>A0A2G5E038</accession>
<evidence type="ECO:0000313" key="1">
    <source>
        <dbReference type="EMBL" id="PIA49132.1"/>
    </source>
</evidence>
<protein>
    <submittedName>
        <fullName evidence="1">Uncharacterized protein</fullName>
    </submittedName>
</protein>
<reference evidence="1 2" key="1">
    <citation type="submission" date="2017-09" db="EMBL/GenBank/DDBJ databases">
        <title>WGS assembly of Aquilegia coerulea Goldsmith.</title>
        <authorList>
            <person name="Hodges S."/>
            <person name="Kramer E."/>
            <person name="Nordborg M."/>
            <person name="Tomkins J."/>
            <person name="Borevitz J."/>
            <person name="Derieg N."/>
            <person name="Yan J."/>
            <person name="Mihaltcheva S."/>
            <person name="Hayes R.D."/>
            <person name="Rokhsar D."/>
        </authorList>
    </citation>
    <scope>NUCLEOTIDE SEQUENCE [LARGE SCALE GENOMIC DNA]</scope>
    <source>
        <strain evidence="2">cv. Goldsmith</strain>
    </source>
</reference>
<name>A0A2G5E038_AQUCA</name>
<dbReference type="Proteomes" id="UP000230069">
    <property type="component" value="Unassembled WGS sequence"/>
</dbReference>
<dbReference type="AlphaFoldDB" id="A0A2G5E038"/>
<dbReference type="EMBL" id="KZ305030">
    <property type="protein sequence ID" value="PIA49132.1"/>
    <property type="molecule type" value="Genomic_DNA"/>
</dbReference>
<proteinExistence type="predicted"/>
<organism evidence="1 2">
    <name type="scientific">Aquilegia coerulea</name>
    <name type="common">Rocky mountain columbine</name>
    <dbReference type="NCBI Taxonomy" id="218851"/>
    <lineage>
        <taxon>Eukaryota</taxon>
        <taxon>Viridiplantae</taxon>
        <taxon>Streptophyta</taxon>
        <taxon>Embryophyta</taxon>
        <taxon>Tracheophyta</taxon>
        <taxon>Spermatophyta</taxon>
        <taxon>Magnoliopsida</taxon>
        <taxon>Ranunculales</taxon>
        <taxon>Ranunculaceae</taxon>
        <taxon>Thalictroideae</taxon>
        <taxon>Aquilegia</taxon>
    </lineage>
</organism>
<keyword evidence="2" id="KW-1185">Reference proteome</keyword>
<evidence type="ECO:0000313" key="2">
    <source>
        <dbReference type="Proteomes" id="UP000230069"/>
    </source>
</evidence>
<gene>
    <name evidence="1" type="ORF">AQUCO_01300178v1</name>
</gene>
<sequence>MVSEKDKRKLTLVQTLQSPELLLKVQHDTFINTHINKICYNLLTKMIQLRGFPETLFCRRGVFTLEPHPS</sequence>